<reference evidence="2 3" key="1">
    <citation type="submission" date="2020-11" db="EMBL/GenBank/DDBJ databases">
        <title>Streptomyces spirodelae sp. nov., isolated from duckweed.</title>
        <authorList>
            <person name="Saimee Y."/>
            <person name="Duangmal K."/>
        </authorList>
    </citation>
    <scope>NUCLEOTIDE SEQUENCE [LARGE SCALE GENOMIC DNA]</scope>
    <source>
        <strain evidence="2 3">S16-07</strain>
    </source>
</reference>
<evidence type="ECO:0000256" key="1">
    <source>
        <dbReference type="SAM" id="MobiDB-lite"/>
    </source>
</evidence>
<dbReference type="EMBL" id="JADKMA010000225">
    <property type="protein sequence ID" value="MBO8195870.1"/>
    <property type="molecule type" value="Genomic_DNA"/>
</dbReference>
<feature type="compositionally biased region" description="Polar residues" evidence="1">
    <location>
        <begin position="1"/>
        <end position="12"/>
    </location>
</feature>
<protein>
    <submittedName>
        <fullName evidence="2">Uncharacterized protein</fullName>
    </submittedName>
</protein>
<feature type="region of interest" description="Disordered" evidence="1">
    <location>
        <begin position="1"/>
        <end position="32"/>
    </location>
</feature>
<gene>
    <name evidence="2" type="ORF">ITI46_30105</name>
</gene>
<feature type="non-terminal residue" evidence="2">
    <location>
        <position position="53"/>
    </location>
</feature>
<sequence>MSSEQKGGSPSQPAVPPEASASGPRTLAEDLRARDDSALAALLRARPDLLSPV</sequence>
<organism evidence="2 3">
    <name type="scientific">Streptomyces oryzae</name>
    <dbReference type="NCBI Taxonomy" id="1434886"/>
    <lineage>
        <taxon>Bacteria</taxon>
        <taxon>Bacillati</taxon>
        <taxon>Actinomycetota</taxon>
        <taxon>Actinomycetes</taxon>
        <taxon>Kitasatosporales</taxon>
        <taxon>Streptomycetaceae</taxon>
        <taxon>Streptomyces</taxon>
    </lineage>
</organism>
<dbReference type="Proteomes" id="UP001519064">
    <property type="component" value="Unassembled WGS sequence"/>
</dbReference>
<name>A0ABS3XKD0_9ACTN</name>
<evidence type="ECO:0000313" key="3">
    <source>
        <dbReference type="Proteomes" id="UP001519064"/>
    </source>
</evidence>
<evidence type="ECO:0000313" key="2">
    <source>
        <dbReference type="EMBL" id="MBO8195870.1"/>
    </source>
</evidence>
<comment type="caution">
    <text evidence="2">The sequence shown here is derived from an EMBL/GenBank/DDBJ whole genome shotgun (WGS) entry which is preliminary data.</text>
</comment>
<accession>A0ABS3XKD0</accession>
<keyword evidence="3" id="KW-1185">Reference proteome</keyword>
<proteinExistence type="predicted"/>